<gene>
    <name evidence="2" type="ORF">Pla8534_41650</name>
</gene>
<evidence type="ECO:0000256" key="1">
    <source>
        <dbReference type="SAM" id="MobiDB-lite"/>
    </source>
</evidence>
<feature type="region of interest" description="Disordered" evidence="1">
    <location>
        <begin position="37"/>
        <end position="69"/>
    </location>
</feature>
<organism evidence="2 3">
    <name type="scientific">Lignipirellula cremea</name>
    <dbReference type="NCBI Taxonomy" id="2528010"/>
    <lineage>
        <taxon>Bacteria</taxon>
        <taxon>Pseudomonadati</taxon>
        <taxon>Planctomycetota</taxon>
        <taxon>Planctomycetia</taxon>
        <taxon>Pirellulales</taxon>
        <taxon>Pirellulaceae</taxon>
        <taxon>Lignipirellula</taxon>
    </lineage>
</organism>
<dbReference type="EMBL" id="CP036433">
    <property type="protein sequence ID" value="QDU96345.1"/>
    <property type="molecule type" value="Genomic_DNA"/>
</dbReference>
<keyword evidence="3" id="KW-1185">Reference proteome</keyword>
<evidence type="ECO:0000313" key="2">
    <source>
        <dbReference type="EMBL" id="QDU96345.1"/>
    </source>
</evidence>
<dbReference type="KEGG" id="lcre:Pla8534_41650"/>
<dbReference type="AlphaFoldDB" id="A0A518DWY4"/>
<proteinExistence type="predicted"/>
<protein>
    <submittedName>
        <fullName evidence="2">Uncharacterized protein</fullName>
    </submittedName>
</protein>
<accession>A0A518DWY4</accession>
<sequence length="186" mass="20198">MLETLTPIPVGPCAHLLVARTEILPYVASCCTRRRFPSPVRSGAKSHLSPASNPRIRSSRLPASGRTSGLVLPQADGARTCARGFRWRNGRQYDCCRLTAVRCFPPQAPGLLLGPFQRSLALSPRSVLSRPCFRVFAKVRDHLLVNPAASNPPRIAFTGRPPGILAPPCFREKIPVASRTTPVQAA</sequence>
<name>A0A518DWY4_9BACT</name>
<reference evidence="2 3" key="1">
    <citation type="submission" date="2019-02" db="EMBL/GenBank/DDBJ databases">
        <title>Deep-cultivation of Planctomycetes and their phenomic and genomic characterization uncovers novel biology.</title>
        <authorList>
            <person name="Wiegand S."/>
            <person name="Jogler M."/>
            <person name="Boedeker C."/>
            <person name="Pinto D."/>
            <person name="Vollmers J."/>
            <person name="Rivas-Marin E."/>
            <person name="Kohn T."/>
            <person name="Peeters S.H."/>
            <person name="Heuer A."/>
            <person name="Rast P."/>
            <person name="Oberbeckmann S."/>
            <person name="Bunk B."/>
            <person name="Jeske O."/>
            <person name="Meyerdierks A."/>
            <person name="Storesund J.E."/>
            <person name="Kallscheuer N."/>
            <person name="Luecker S."/>
            <person name="Lage O.M."/>
            <person name="Pohl T."/>
            <person name="Merkel B.J."/>
            <person name="Hornburger P."/>
            <person name="Mueller R.-W."/>
            <person name="Bruemmer F."/>
            <person name="Labrenz M."/>
            <person name="Spormann A.M."/>
            <person name="Op den Camp H."/>
            <person name="Overmann J."/>
            <person name="Amann R."/>
            <person name="Jetten M.S.M."/>
            <person name="Mascher T."/>
            <person name="Medema M.H."/>
            <person name="Devos D.P."/>
            <person name="Kaster A.-K."/>
            <person name="Ovreas L."/>
            <person name="Rohde M."/>
            <person name="Galperin M.Y."/>
            <person name="Jogler C."/>
        </authorList>
    </citation>
    <scope>NUCLEOTIDE SEQUENCE [LARGE SCALE GENOMIC DNA]</scope>
    <source>
        <strain evidence="2 3">Pla85_3_4</strain>
    </source>
</reference>
<dbReference type="Proteomes" id="UP000317648">
    <property type="component" value="Chromosome"/>
</dbReference>
<evidence type="ECO:0000313" key="3">
    <source>
        <dbReference type="Proteomes" id="UP000317648"/>
    </source>
</evidence>